<dbReference type="InterPro" id="IPR000246">
    <property type="entry name" value="Peptidase_T2"/>
</dbReference>
<evidence type="ECO:0000313" key="2">
    <source>
        <dbReference type="Proteomes" id="UP000708576"/>
    </source>
</evidence>
<accession>A0ABS5K247</accession>
<gene>
    <name evidence="1" type="ORF">KEM10_20850</name>
</gene>
<protein>
    <submittedName>
        <fullName evidence="1">N(4)-(Beta-N-acetylglucosaminyl)-L-asparaginase</fullName>
    </submittedName>
</protein>
<dbReference type="Gene3D" id="3.60.20.30">
    <property type="entry name" value="(Glycosyl)asparaginase"/>
    <property type="match status" value="1"/>
</dbReference>
<dbReference type="PANTHER" id="PTHR10188:SF6">
    <property type="entry name" value="N(4)-(BETA-N-ACETYLGLUCOSAMINYL)-L-ASPARAGINASE"/>
    <property type="match status" value="1"/>
</dbReference>
<organism evidence="1 2">
    <name type="scientific">Carboxylicivirga linearis</name>
    <dbReference type="NCBI Taxonomy" id="1628157"/>
    <lineage>
        <taxon>Bacteria</taxon>
        <taxon>Pseudomonadati</taxon>
        <taxon>Bacteroidota</taxon>
        <taxon>Bacteroidia</taxon>
        <taxon>Marinilabiliales</taxon>
        <taxon>Marinilabiliaceae</taxon>
        <taxon>Carboxylicivirga</taxon>
    </lineage>
</organism>
<name>A0ABS5K247_9BACT</name>
<dbReference type="Pfam" id="PF01112">
    <property type="entry name" value="Asparaginase_2"/>
    <property type="match status" value="1"/>
</dbReference>
<comment type="caution">
    <text evidence="1">The sequence shown here is derived from an EMBL/GenBank/DDBJ whole genome shotgun (WGS) entry which is preliminary data.</text>
</comment>
<dbReference type="RefSeq" id="WP_212219204.1">
    <property type="nucleotide sequence ID" value="NZ_JAGUCO010000028.1"/>
</dbReference>
<dbReference type="Proteomes" id="UP000708576">
    <property type="component" value="Unassembled WGS sequence"/>
</dbReference>
<sequence length="332" mass="35966">MSGRRNFIKMALMGGAAVASQGLKARTLKATGFKGNSGSKPLVISTWNHGIPANAEAWKILSTGGKSIDAVEKGVMIPEGDPEVRSVGYGGYPDRDGHVTLDASIMDYNMDTGAVCFLEGIKHPINVARLVMDKTPHVMLSGEGALQFALEQGFKTENLLTEKSKKDWEEWKKKSDYKPVINIENHDTIGMLAIDEKGRVAGACTTSGASWKMHGRVGDSPIVGAGLFVDGEVGGATATGLGEAVIRTAGSAIVVELMRNGMSPFDACKEATHRIYKQHKGRPEFDYLQVGFIAINKHGEYGSYSLRKGFNYAVFDEKGGNRMEDAVYYYEE</sequence>
<dbReference type="EMBL" id="JAGUCO010000028">
    <property type="protein sequence ID" value="MBS2100749.1"/>
    <property type="molecule type" value="Genomic_DNA"/>
</dbReference>
<keyword evidence="2" id="KW-1185">Reference proteome</keyword>
<evidence type="ECO:0000313" key="1">
    <source>
        <dbReference type="EMBL" id="MBS2100749.1"/>
    </source>
</evidence>
<proteinExistence type="predicted"/>
<dbReference type="InterPro" id="IPR006311">
    <property type="entry name" value="TAT_signal"/>
</dbReference>
<dbReference type="SUPFAM" id="SSF56235">
    <property type="entry name" value="N-terminal nucleophile aminohydrolases (Ntn hydrolases)"/>
    <property type="match status" value="1"/>
</dbReference>
<reference evidence="1 2" key="1">
    <citation type="journal article" date="2015" name="Int. J. Syst. Evol. Microbiol.">
        <title>Carboxylicivirga linearis sp. nov., isolated from a sea cucumber culture pond.</title>
        <authorList>
            <person name="Wang F.Q."/>
            <person name="Zhou Y.X."/>
            <person name="Lin X.Z."/>
            <person name="Chen G.J."/>
            <person name="Du Z.J."/>
        </authorList>
    </citation>
    <scope>NUCLEOTIDE SEQUENCE [LARGE SCALE GENOMIC DNA]</scope>
    <source>
        <strain evidence="1 2">FB218</strain>
    </source>
</reference>
<dbReference type="InterPro" id="IPR029055">
    <property type="entry name" value="Ntn_hydrolases_N"/>
</dbReference>
<dbReference type="PROSITE" id="PS51318">
    <property type="entry name" value="TAT"/>
    <property type="match status" value="1"/>
</dbReference>
<dbReference type="PANTHER" id="PTHR10188">
    <property type="entry name" value="L-ASPARAGINASE"/>
    <property type="match status" value="1"/>
</dbReference>
<dbReference type="CDD" id="cd04513">
    <property type="entry name" value="Glycosylasparaginase"/>
    <property type="match status" value="1"/>
</dbReference>